<sequence>MAAKAWSSALYGPLPLSDDHLQTRFLRIRRGESDTPLECTLFRSTLVGANYEALSYTWGTDERSNLVLVNGIHVGVTKNLQAALLALRQLGKSCVVWIDALCINQEDANETAAQVQQMGNIYRCAHRVIVWLGVELDGSSDVFEYMRWYQAVQVIFEKGPTMTTTCTSLSNLLKRRYWSQVWIVQEVALGTSNHLIMCGNDRLDWPTFVSAALDSGLPEDCNRLRVLQEIRAKARIPPRLRYAGNQLPGAFEIRQSYADNLFYLLNRTHNFDATDPRDKLFALLARILLMAFLHGSRIFLQNELPPCLDLRASTA</sequence>
<dbReference type="EMBL" id="JAAQHG020000002">
    <property type="protein sequence ID" value="KAL1590721.1"/>
    <property type="molecule type" value="Genomic_DNA"/>
</dbReference>
<comment type="caution">
    <text evidence="2">The sequence shown here is derived from an EMBL/GenBank/DDBJ whole genome shotgun (WGS) entry which is preliminary data.</text>
</comment>
<accession>A0AB34L6K6</accession>
<reference evidence="2 3" key="1">
    <citation type="journal article" date="2020" name="Microbiol. Resour. Announc.">
        <title>Draft Genome Sequence of a Cladosporium Species Isolated from the Mesophotic Ascidian Didemnum maculosum.</title>
        <authorList>
            <person name="Gioti A."/>
            <person name="Siaperas R."/>
            <person name="Nikolaivits E."/>
            <person name="Le Goff G."/>
            <person name="Ouazzani J."/>
            <person name="Kotoulas G."/>
            <person name="Topakas E."/>
        </authorList>
    </citation>
    <scope>NUCLEOTIDE SEQUENCE [LARGE SCALE GENOMIC DNA]</scope>
    <source>
        <strain evidence="2 3">TM138-S3</strain>
    </source>
</reference>
<organism evidence="2 3">
    <name type="scientific">Cladosporium halotolerans</name>
    <dbReference type="NCBI Taxonomy" id="1052096"/>
    <lineage>
        <taxon>Eukaryota</taxon>
        <taxon>Fungi</taxon>
        <taxon>Dikarya</taxon>
        <taxon>Ascomycota</taxon>
        <taxon>Pezizomycotina</taxon>
        <taxon>Dothideomycetes</taxon>
        <taxon>Dothideomycetidae</taxon>
        <taxon>Cladosporiales</taxon>
        <taxon>Cladosporiaceae</taxon>
        <taxon>Cladosporium</taxon>
    </lineage>
</organism>
<dbReference type="RefSeq" id="XP_069233826.1">
    <property type="nucleotide sequence ID" value="XM_069369305.1"/>
</dbReference>
<dbReference type="PANTHER" id="PTHR24148:SF64">
    <property type="entry name" value="HETEROKARYON INCOMPATIBILITY DOMAIN-CONTAINING PROTEIN"/>
    <property type="match status" value="1"/>
</dbReference>
<proteinExistence type="predicted"/>
<evidence type="ECO:0000313" key="3">
    <source>
        <dbReference type="Proteomes" id="UP000803884"/>
    </source>
</evidence>
<dbReference type="InterPro" id="IPR010730">
    <property type="entry name" value="HET"/>
</dbReference>
<evidence type="ECO:0000313" key="2">
    <source>
        <dbReference type="EMBL" id="KAL1590721.1"/>
    </source>
</evidence>
<dbReference type="AlphaFoldDB" id="A0AB34L6K6"/>
<dbReference type="InterPro" id="IPR052895">
    <property type="entry name" value="HetReg/Transcr_Mod"/>
</dbReference>
<feature type="domain" description="Heterokaryon incompatibility" evidence="1">
    <location>
        <begin position="51"/>
        <end position="186"/>
    </location>
</feature>
<dbReference type="PANTHER" id="PTHR24148">
    <property type="entry name" value="ANKYRIN REPEAT DOMAIN-CONTAINING PROTEIN 39 HOMOLOG-RELATED"/>
    <property type="match status" value="1"/>
</dbReference>
<dbReference type="Proteomes" id="UP000803884">
    <property type="component" value="Unassembled WGS sequence"/>
</dbReference>
<evidence type="ECO:0000259" key="1">
    <source>
        <dbReference type="Pfam" id="PF06985"/>
    </source>
</evidence>
<gene>
    <name evidence="2" type="ORF">WHR41_00699</name>
</gene>
<dbReference type="GeneID" id="96002143"/>
<name>A0AB34L6K6_9PEZI</name>
<keyword evidence="3" id="KW-1185">Reference proteome</keyword>
<protein>
    <recommendedName>
        <fullName evidence="1">Heterokaryon incompatibility domain-containing protein</fullName>
    </recommendedName>
</protein>
<dbReference type="Pfam" id="PF06985">
    <property type="entry name" value="HET"/>
    <property type="match status" value="1"/>
</dbReference>